<proteinExistence type="predicted"/>
<dbReference type="EMBL" id="QGKY02000246">
    <property type="protein sequence ID" value="KAF2584436.1"/>
    <property type="molecule type" value="Genomic_DNA"/>
</dbReference>
<comment type="caution">
    <text evidence="1">The sequence shown here is derived from an EMBL/GenBank/DDBJ whole genome shotgun (WGS) entry which is preliminary data.</text>
</comment>
<sequence length="62" mass="7157">MAEHNIQDEIIGEGDAVATIVQRSRGEWLVYEEMDTLFDRHFNGAPFNLTVRRFGPAPPYDY</sequence>
<accession>A0A8S9JSJ4</accession>
<protein>
    <submittedName>
        <fullName evidence="1">Uncharacterized protein</fullName>
    </submittedName>
</protein>
<dbReference type="AlphaFoldDB" id="A0A8S9JSJ4"/>
<evidence type="ECO:0000313" key="1">
    <source>
        <dbReference type="EMBL" id="KAF2584436.1"/>
    </source>
</evidence>
<gene>
    <name evidence="1" type="ORF">F2Q70_00034021</name>
</gene>
<name>A0A8S9JSJ4_BRACR</name>
<organism evidence="1">
    <name type="scientific">Brassica cretica</name>
    <name type="common">Mustard</name>
    <dbReference type="NCBI Taxonomy" id="69181"/>
    <lineage>
        <taxon>Eukaryota</taxon>
        <taxon>Viridiplantae</taxon>
        <taxon>Streptophyta</taxon>
        <taxon>Embryophyta</taxon>
        <taxon>Tracheophyta</taxon>
        <taxon>Spermatophyta</taxon>
        <taxon>Magnoliopsida</taxon>
        <taxon>eudicotyledons</taxon>
        <taxon>Gunneridae</taxon>
        <taxon>Pentapetalae</taxon>
        <taxon>rosids</taxon>
        <taxon>malvids</taxon>
        <taxon>Brassicales</taxon>
        <taxon>Brassicaceae</taxon>
        <taxon>Brassiceae</taxon>
        <taxon>Brassica</taxon>
    </lineage>
</organism>
<reference evidence="1" key="1">
    <citation type="submission" date="2019-12" db="EMBL/GenBank/DDBJ databases">
        <title>Genome sequencing and annotation of Brassica cretica.</title>
        <authorList>
            <person name="Studholme D.J."/>
            <person name="Sarris P.F."/>
        </authorList>
    </citation>
    <scope>NUCLEOTIDE SEQUENCE</scope>
    <source>
        <strain evidence="1">PFS-102/07</strain>
        <tissue evidence="1">Leaf</tissue>
    </source>
</reference>